<dbReference type="SMART" id="SM00248">
    <property type="entry name" value="ANK"/>
    <property type="match status" value="9"/>
</dbReference>
<sequence length="685" mass="77428">MELSINISGQASNQRDENFRKWKAESFPAQIPRDDDPKKMMDKELYKYAEEDKFDELFGELRRVSSAELSSIIYTQVSPSGNSLLHVSASNGSKHVTELLLHHFPLLMMRKNFHDDTALHLAAGAGQPETTTFLINKAKGHGGASDFPNFLEMKNDRGNTALHDAVINGHDILAHFLVSESSKLSYSENNERKSPLYLAVENSDEKMLTTLMDTIRDDVDLLNKLEGKSPVPAAVQGRKTKILEQIADKMPDLLCQKDGKGRNALHLASLIGYLEGVQFLLKKIRNGAFEYDDEGLYPIHVASKNGHVKVVKELINLWPDPKEFLTRKSKNILHVAAENDRENVVRYILRNLELGFLLNGKDEDGNTPFHLATKNGCRRAVIALIQDRRVQKESVNSENMTPFDVIVGQCQKAEAQYFESPISNGKDMQPSTTNCGDIPWKDHPVNAKLVDHEKSTRPKAVDLKDSKQLDYNDLMMIFSIFSWFTKREYPFDEIIHVQRKPFSKEDMIKRIDTLLVVAILVSGVTFAGVIQLPQPGHSGGKSIKVLLSMYVGLDVLAFLSATSAAIILCYAQLNDIKFATPAIWYASAFVGYSMYMMFLAFLFAAVLAVRENLPFVAIIILVGVVFFVYQTFFYVLWLIPPSINRVVHTFFSISLHKLMFLYTYVVERWLEILKKPNQPEEQLAS</sequence>
<evidence type="ECO:0000256" key="6">
    <source>
        <dbReference type="ARBA" id="ARBA00023136"/>
    </source>
</evidence>
<dbReference type="Pfam" id="PF13962">
    <property type="entry name" value="PGG"/>
    <property type="match status" value="1"/>
</dbReference>
<evidence type="ECO:0000313" key="8">
    <source>
        <dbReference type="Proteomes" id="UP000006729"/>
    </source>
</evidence>
<dbReference type="FunFam" id="1.25.40.20:FF:000510">
    <property type="entry name" value="Ankyrin repeat family protein"/>
    <property type="match status" value="1"/>
</dbReference>
<dbReference type="PANTHER" id="PTHR24186">
    <property type="entry name" value="PROTEIN PHOSPHATASE 1 REGULATORY SUBUNIT"/>
    <property type="match status" value="1"/>
</dbReference>
<comment type="subcellular location">
    <subcellularLocation>
        <location evidence="1">Membrane</location>
        <topology evidence="1">Multi-pass membrane protein</topology>
    </subcellularLocation>
</comment>
<proteinExistence type="predicted"/>
<keyword evidence="8" id="KW-1185">Reference proteome</keyword>
<dbReference type="InterPro" id="IPR026961">
    <property type="entry name" value="PGG_dom"/>
</dbReference>
<evidence type="ECO:0000256" key="4">
    <source>
        <dbReference type="ARBA" id="ARBA00022989"/>
    </source>
</evidence>
<dbReference type="HOGENOM" id="CLU_000134_36_4_1"/>
<accession>U7DZ71</accession>
<keyword evidence="3" id="KW-0677">Repeat</keyword>
<dbReference type="GO" id="GO:0016020">
    <property type="term" value="C:membrane"/>
    <property type="evidence" value="ECO:0000318"/>
    <property type="project" value="GO_Central"/>
</dbReference>
<dbReference type="Proteomes" id="UP000006729">
    <property type="component" value="Chromosome 19"/>
</dbReference>
<evidence type="ECO:0000256" key="5">
    <source>
        <dbReference type="ARBA" id="ARBA00023043"/>
    </source>
</evidence>
<dbReference type="PROSITE" id="PS50297">
    <property type="entry name" value="ANK_REP_REGION"/>
    <property type="match status" value="1"/>
</dbReference>
<dbReference type="PROSITE" id="PS50088">
    <property type="entry name" value="ANK_REPEAT"/>
    <property type="match status" value="2"/>
</dbReference>
<keyword evidence="5" id="KW-0040">ANK repeat</keyword>
<dbReference type="SUPFAM" id="SSF48403">
    <property type="entry name" value="Ankyrin repeat"/>
    <property type="match status" value="1"/>
</dbReference>
<dbReference type="Gene3D" id="1.25.40.20">
    <property type="entry name" value="Ankyrin repeat-containing domain"/>
    <property type="match status" value="1"/>
</dbReference>
<dbReference type="InterPro" id="IPR002110">
    <property type="entry name" value="Ankyrin_rpt"/>
</dbReference>
<dbReference type="InterPro" id="IPR036770">
    <property type="entry name" value="Ankyrin_rpt-contain_sf"/>
</dbReference>
<dbReference type="AlphaFoldDB" id="U7DZ71"/>
<dbReference type="FunCoup" id="U7DZ71">
    <property type="interactions" value="121"/>
</dbReference>
<organism evidence="7 8">
    <name type="scientific">Populus trichocarpa</name>
    <name type="common">Western balsam poplar</name>
    <name type="synonym">Populus balsamifera subsp. trichocarpa</name>
    <dbReference type="NCBI Taxonomy" id="3694"/>
    <lineage>
        <taxon>Eukaryota</taxon>
        <taxon>Viridiplantae</taxon>
        <taxon>Streptophyta</taxon>
        <taxon>Embryophyta</taxon>
        <taxon>Tracheophyta</taxon>
        <taxon>Spermatophyta</taxon>
        <taxon>Magnoliopsida</taxon>
        <taxon>eudicotyledons</taxon>
        <taxon>Gunneridae</taxon>
        <taxon>Pentapetalae</taxon>
        <taxon>rosids</taxon>
        <taxon>fabids</taxon>
        <taxon>Malpighiales</taxon>
        <taxon>Salicaceae</taxon>
        <taxon>Saliceae</taxon>
        <taxon>Populus</taxon>
    </lineage>
</organism>
<dbReference type="PANTHER" id="PTHR24186:SF46">
    <property type="entry name" value="PROTEIN ACCELERATED CELL DEATH 6-LIKE"/>
    <property type="match status" value="1"/>
</dbReference>
<gene>
    <name evidence="7" type="ORF">POPTR_019G101200</name>
</gene>
<dbReference type="Pfam" id="PF12796">
    <property type="entry name" value="Ank_2"/>
    <property type="match status" value="3"/>
</dbReference>
<keyword evidence="2" id="KW-0812">Transmembrane</keyword>
<dbReference type="EMBL" id="CM009308">
    <property type="protein sequence ID" value="RQP03698.1"/>
    <property type="molecule type" value="Genomic_DNA"/>
</dbReference>
<reference evidence="7 8" key="1">
    <citation type="journal article" date="2006" name="Science">
        <title>The genome of black cottonwood, Populus trichocarpa (Torr. &amp; Gray).</title>
        <authorList>
            <person name="Tuskan G.A."/>
            <person name="Difazio S."/>
            <person name="Jansson S."/>
            <person name="Bohlmann J."/>
            <person name="Grigoriev I."/>
            <person name="Hellsten U."/>
            <person name="Putnam N."/>
            <person name="Ralph S."/>
            <person name="Rombauts S."/>
            <person name="Salamov A."/>
            <person name="Schein J."/>
            <person name="Sterck L."/>
            <person name="Aerts A."/>
            <person name="Bhalerao R.R."/>
            <person name="Bhalerao R.P."/>
            <person name="Blaudez D."/>
            <person name="Boerjan W."/>
            <person name="Brun A."/>
            <person name="Brunner A."/>
            <person name="Busov V."/>
            <person name="Campbell M."/>
            <person name="Carlson J."/>
            <person name="Chalot M."/>
            <person name="Chapman J."/>
            <person name="Chen G.L."/>
            <person name="Cooper D."/>
            <person name="Coutinho P.M."/>
            <person name="Couturier J."/>
            <person name="Covert S."/>
            <person name="Cronk Q."/>
            <person name="Cunningham R."/>
            <person name="Davis J."/>
            <person name="Degroeve S."/>
            <person name="Dejardin A."/>
            <person name="Depamphilis C."/>
            <person name="Detter J."/>
            <person name="Dirks B."/>
            <person name="Dubchak I."/>
            <person name="Duplessis S."/>
            <person name="Ehlting J."/>
            <person name="Ellis B."/>
            <person name="Gendler K."/>
            <person name="Goodstein D."/>
            <person name="Gribskov M."/>
            <person name="Grimwood J."/>
            <person name="Groover A."/>
            <person name="Gunter L."/>
            <person name="Hamberger B."/>
            <person name="Heinze B."/>
            <person name="Helariutta Y."/>
            <person name="Henrissat B."/>
            <person name="Holligan D."/>
            <person name="Holt R."/>
            <person name="Huang W."/>
            <person name="Islam-Faridi N."/>
            <person name="Jones S."/>
            <person name="Jones-Rhoades M."/>
            <person name="Jorgensen R."/>
            <person name="Joshi C."/>
            <person name="Kangasjarvi J."/>
            <person name="Karlsson J."/>
            <person name="Kelleher C."/>
            <person name="Kirkpatrick R."/>
            <person name="Kirst M."/>
            <person name="Kohler A."/>
            <person name="Kalluri U."/>
            <person name="Larimer F."/>
            <person name="Leebens-Mack J."/>
            <person name="Leple J.C."/>
            <person name="Locascio P."/>
            <person name="Lou Y."/>
            <person name="Lucas S."/>
            <person name="Martin F."/>
            <person name="Montanini B."/>
            <person name="Napoli C."/>
            <person name="Nelson D.R."/>
            <person name="Nelson C."/>
            <person name="Nieminen K."/>
            <person name="Nilsson O."/>
            <person name="Pereda V."/>
            <person name="Peter G."/>
            <person name="Philippe R."/>
            <person name="Pilate G."/>
            <person name="Poliakov A."/>
            <person name="Razumovskaya J."/>
            <person name="Richardson P."/>
            <person name="Rinaldi C."/>
            <person name="Ritland K."/>
            <person name="Rouze P."/>
            <person name="Ryaboy D."/>
            <person name="Schmutz J."/>
            <person name="Schrader J."/>
            <person name="Segerman B."/>
            <person name="Shin H."/>
            <person name="Siddiqui A."/>
            <person name="Sterky F."/>
            <person name="Terry A."/>
            <person name="Tsai C.J."/>
            <person name="Uberbacher E."/>
            <person name="Unneberg P."/>
            <person name="Vahala J."/>
            <person name="Wall K."/>
            <person name="Wessler S."/>
            <person name="Yang G."/>
            <person name="Yin T."/>
            <person name="Douglas C."/>
            <person name="Marra M."/>
            <person name="Sandberg G."/>
            <person name="Van de Peer Y."/>
            <person name="Rokhsar D."/>
        </authorList>
    </citation>
    <scope>NUCLEOTIDE SEQUENCE [LARGE SCALE GENOMIC DNA]</scope>
    <source>
        <strain evidence="8">cv. Nisqually</strain>
    </source>
</reference>
<protein>
    <submittedName>
        <fullName evidence="7">Uncharacterized protein</fullName>
    </submittedName>
</protein>
<dbReference type="ExpressionAtlas" id="U7DZ71">
    <property type="expression patterns" value="baseline"/>
</dbReference>
<name>U7DZ71_POPTR</name>
<dbReference type="SUPFAM" id="SSF140860">
    <property type="entry name" value="Pseudo ankyrin repeat-like"/>
    <property type="match status" value="1"/>
</dbReference>
<evidence type="ECO:0000256" key="2">
    <source>
        <dbReference type="ARBA" id="ARBA00022692"/>
    </source>
</evidence>
<evidence type="ECO:0000256" key="1">
    <source>
        <dbReference type="ARBA" id="ARBA00004141"/>
    </source>
</evidence>
<keyword evidence="6" id="KW-0472">Membrane</keyword>
<dbReference type="STRING" id="3694.U7DZ71"/>
<dbReference type="InParanoid" id="U7DZ71"/>
<dbReference type="eggNOG" id="KOG0504">
    <property type="taxonomic scope" value="Eukaryota"/>
</dbReference>
<evidence type="ECO:0000256" key="3">
    <source>
        <dbReference type="ARBA" id="ARBA00022737"/>
    </source>
</evidence>
<keyword evidence="4" id="KW-1133">Transmembrane helix</keyword>
<evidence type="ECO:0000313" key="7">
    <source>
        <dbReference type="EMBL" id="RQP03698.1"/>
    </source>
</evidence>